<protein>
    <submittedName>
        <fullName evidence="1">Uncharacterized protein</fullName>
    </submittedName>
</protein>
<dbReference type="AlphaFoldDB" id="A0A837AAN7"/>
<accession>A0A837AAN7</accession>
<dbReference type="EMBL" id="JMOA01000040">
    <property type="protein sequence ID" value="KCY00647.1"/>
    <property type="molecule type" value="Genomic_DNA"/>
</dbReference>
<sequence>MIWTYAVVLDRELDIMTPCIAVITLQKKYFSTKRGLMLSL</sequence>
<evidence type="ECO:0000313" key="2">
    <source>
        <dbReference type="Proteomes" id="UP000027309"/>
    </source>
</evidence>
<gene>
    <name evidence="1" type="ORF">J572_2847</name>
</gene>
<evidence type="ECO:0000313" key="1">
    <source>
        <dbReference type="EMBL" id="KCY00647.1"/>
    </source>
</evidence>
<comment type="caution">
    <text evidence="1">The sequence shown here is derived from an EMBL/GenBank/DDBJ whole genome shotgun (WGS) entry which is preliminary data.</text>
</comment>
<reference evidence="1 2" key="1">
    <citation type="submission" date="2014-04" db="EMBL/GenBank/DDBJ databases">
        <title>Comparative genomics and transcriptomics to identify genetic mechanisms underlying the emergence of carbapenem resistant Acinetobacter baumannii (CRAb).</title>
        <authorList>
            <person name="Harris A.D."/>
            <person name="Johnson K.J."/>
            <person name="George J."/>
            <person name="Nadendla S."/>
            <person name="Daugherty S.C."/>
            <person name="Parankush S."/>
            <person name="Sadzewicz L."/>
            <person name="Tallon L."/>
            <person name="Sengamalay N."/>
            <person name="Hazen T.H."/>
            <person name="Rasko D.A."/>
        </authorList>
    </citation>
    <scope>NUCLEOTIDE SEQUENCE [LARGE SCALE GENOMIC DNA]</scope>
    <source>
        <strain evidence="1 2">1499986</strain>
    </source>
</reference>
<proteinExistence type="predicted"/>
<dbReference type="Proteomes" id="UP000027309">
    <property type="component" value="Unassembled WGS sequence"/>
</dbReference>
<name>A0A837AAN7_ACIBA</name>
<organism evidence="1 2">
    <name type="scientific">Acinetobacter baumannii 1499986</name>
    <dbReference type="NCBI Taxonomy" id="1310673"/>
    <lineage>
        <taxon>Bacteria</taxon>
        <taxon>Pseudomonadati</taxon>
        <taxon>Pseudomonadota</taxon>
        <taxon>Gammaproteobacteria</taxon>
        <taxon>Moraxellales</taxon>
        <taxon>Moraxellaceae</taxon>
        <taxon>Acinetobacter</taxon>
        <taxon>Acinetobacter calcoaceticus/baumannii complex</taxon>
    </lineage>
</organism>